<name>A0ABM0TAS1_CAMSA</name>
<evidence type="ECO:0000256" key="4">
    <source>
        <dbReference type="SAM" id="Coils"/>
    </source>
</evidence>
<feature type="region of interest" description="Disordered" evidence="5">
    <location>
        <begin position="24"/>
        <end position="57"/>
    </location>
</feature>
<dbReference type="RefSeq" id="XP_010423416.1">
    <property type="nucleotide sequence ID" value="XM_010425114.2"/>
</dbReference>
<feature type="compositionally biased region" description="Low complexity" evidence="5">
    <location>
        <begin position="34"/>
        <end position="56"/>
    </location>
</feature>
<keyword evidence="6" id="KW-1185">Reference proteome</keyword>
<reference evidence="7" key="2">
    <citation type="submission" date="2025-08" db="UniProtKB">
        <authorList>
            <consortium name="RefSeq"/>
        </authorList>
    </citation>
    <scope>IDENTIFICATION</scope>
    <source>
        <tissue evidence="7">Leaf</tissue>
    </source>
</reference>
<accession>A0ABM0TAS1</accession>
<dbReference type="PROSITE" id="PS51450">
    <property type="entry name" value="LRR"/>
    <property type="match status" value="3"/>
</dbReference>
<dbReference type="InterPro" id="IPR032675">
    <property type="entry name" value="LRR_dom_sf"/>
</dbReference>
<dbReference type="SMART" id="SM00364">
    <property type="entry name" value="LRR_BAC"/>
    <property type="match status" value="7"/>
</dbReference>
<evidence type="ECO:0000313" key="7">
    <source>
        <dbReference type="RefSeq" id="XP_010423416.1"/>
    </source>
</evidence>
<dbReference type="InterPro" id="IPR001611">
    <property type="entry name" value="Leu-rich_rpt"/>
</dbReference>
<dbReference type="InterPro" id="IPR003591">
    <property type="entry name" value="Leu-rich_rpt_typical-subtyp"/>
</dbReference>
<keyword evidence="4" id="KW-0175">Coiled coil</keyword>
<feature type="coiled-coil region" evidence="4">
    <location>
        <begin position="152"/>
        <end position="179"/>
    </location>
</feature>
<dbReference type="PANTHER" id="PTHR48051">
    <property type="match status" value="1"/>
</dbReference>
<comment type="similarity">
    <text evidence="3">Belongs to the SHOC2 family.</text>
</comment>
<evidence type="ECO:0000313" key="6">
    <source>
        <dbReference type="Proteomes" id="UP000694864"/>
    </source>
</evidence>
<reference evidence="6" key="1">
    <citation type="journal article" date="2014" name="Nat. Commun.">
        <title>The emerging biofuel crop Camelina sativa retains a highly undifferentiated hexaploid genome structure.</title>
        <authorList>
            <person name="Kagale S."/>
            <person name="Koh C."/>
            <person name="Nixon J."/>
            <person name="Bollina V."/>
            <person name="Clarke W.E."/>
            <person name="Tuteja R."/>
            <person name="Spillane C."/>
            <person name="Robinson S.J."/>
            <person name="Links M.G."/>
            <person name="Clarke C."/>
            <person name="Higgins E.E."/>
            <person name="Huebert T."/>
            <person name="Sharpe A.G."/>
            <person name="Parkin I.A."/>
        </authorList>
    </citation>
    <scope>NUCLEOTIDE SEQUENCE [LARGE SCALE GENOMIC DNA]</scope>
    <source>
        <strain evidence="6">cv. DH55</strain>
    </source>
</reference>
<gene>
    <name evidence="7" type="primary">LOC104708526</name>
</gene>
<dbReference type="InterPro" id="IPR050216">
    <property type="entry name" value="LRR_domain-containing"/>
</dbReference>
<dbReference type="SUPFAM" id="SSF52058">
    <property type="entry name" value="L domain-like"/>
    <property type="match status" value="1"/>
</dbReference>
<dbReference type="Pfam" id="PF13855">
    <property type="entry name" value="LRR_8"/>
    <property type="match status" value="3"/>
</dbReference>
<evidence type="ECO:0000256" key="1">
    <source>
        <dbReference type="ARBA" id="ARBA00022614"/>
    </source>
</evidence>
<protein>
    <submittedName>
        <fullName evidence="7">Plant intracellular Ras-group-related LRR protein 1</fullName>
    </submittedName>
</protein>
<organism evidence="6 7">
    <name type="scientific">Camelina sativa</name>
    <name type="common">False flax</name>
    <name type="synonym">Myagrum sativum</name>
    <dbReference type="NCBI Taxonomy" id="90675"/>
    <lineage>
        <taxon>Eukaryota</taxon>
        <taxon>Viridiplantae</taxon>
        <taxon>Streptophyta</taxon>
        <taxon>Embryophyta</taxon>
        <taxon>Tracheophyta</taxon>
        <taxon>Spermatophyta</taxon>
        <taxon>Magnoliopsida</taxon>
        <taxon>eudicotyledons</taxon>
        <taxon>Gunneridae</taxon>
        <taxon>Pentapetalae</taxon>
        <taxon>rosids</taxon>
        <taxon>malvids</taxon>
        <taxon>Brassicales</taxon>
        <taxon>Brassicaceae</taxon>
        <taxon>Camelineae</taxon>
        <taxon>Camelina</taxon>
    </lineage>
</organism>
<dbReference type="GeneID" id="104708526"/>
<dbReference type="Gene3D" id="3.80.10.10">
    <property type="entry name" value="Ribonuclease Inhibitor"/>
    <property type="match status" value="2"/>
</dbReference>
<sequence>MATELNHENFPVLSYVLDRLPSLTAKSSPDVDRSSSSASSSKSDPSSSSSSSSSHSIEIVTQMPHLAHPDVLASMTNAIADVSQTRSVLRTLGPRPDHETVDKARARLVEIEASLSESFEEIALSPKDSDVVEKEQKRREAVEVEKTWYNSILKLNELHESYEKLLKEAEERLVRIYESAEKNAAAVAEEEAAEVEVNEEVVSILQQAASENPLDRVDLSGRKLKLLPEAFGKIQGLLVLNLYNNQLVAIPDSIAGLQNLLELDVSTNFLETLPDSIGLLSKLKILNVSCNKLTTLPDSICHCGSLVVLDASYNNLTYLPTNIGFELVKLEKLLIHLNKIRSIPTSIGEMRSLRYLDAHFNELNGLPSSFGMLTNLEYLNLSSNFSDLQDLPASFGDLISLQELDLSNNQIHSLPDAFGTLVNLTKLNLDQNPLVVPPQDVVKQGVDAVKMYMGKRWVSMLEEEEKMANLKDEMDQTNADWLTRTTSKLKTYVTEVSDYLGSTSPKDPYLDQQL</sequence>
<evidence type="ECO:0000256" key="2">
    <source>
        <dbReference type="ARBA" id="ARBA00022737"/>
    </source>
</evidence>
<dbReference type="PANTHER" id="PTHR48051:SF54">
    <property type="entry name" value="LEUCINE-RICH REPEAT-CONTAINING PROTEIN"/>
    <property type="match status" value="1"/>
</dbReference>
<evidence type="ECO:0000256" key="5">
    <source>
        <dbReference type="SAM" id="MobiDB-lite"/>
    </source>
</evidence>
<keyword evidence="1" id="KW-0433">Leucine-rich repeat</keyword>
<keyword evidence="2" id="KW-0677">Repeat</keyword>
<dbReference type="SMART" id="SM00369">
    <property type="entry name" value="LRR_TYP"/>
    <property type="match status" value="9"/>
</dbReference>
<dbReference type="Proteomes" id="UP000694864">
    <property type="component" value="Chromosome 8"/>
</dbReference>
<proteinExistence type="inferred from homology"/>
<evidence type="ECO:0000256" key="3">
    <source>
        <dbReference type="ARBA" id="ARBA00023786"/>
    </source>
</evidence>